<dbReference type="AlphaFoldDB" id="A0A5C6EU84"/>
<dbReference type="SMART" id="SM00812">
    <property type="entry name" value="Alpha_L_fucos"/>
    <property type="match status" value="1"/>
</dbReference>
<feature type="domain" description="Glycoside hydrolase family 29 N-terminal" evidence="8">
    <location>
        <begin position="61"/>
        <end position="376"/>
    </location>
</feature>
<accession>A0A5C6EU84</accession>
<dbReference type="GO" id="GO:0006004">
    <property type="term" value="P:fucose metabolic process"/>
    <property type="evidence" value="ECO:0007669"/>
    <property type="project" value="InterPro"/>
</dbReference>
<dbReference type="InterPro" id="IPR017853">
    <property type="entry name" value="GH"/>
</dbReference>
<dbReference type="PANTHER" id="PTHR10030:SF37">
    <property type="entry name" value="ALPHA-L-FUCOSIDASE-RELATED"/>
    <property type="match status" value="1"/>
</dbReference>
<dbReference type="InterPro" id="IPR000933">
    <property type="entry name" value="Glyco_hydro_29"/>
</dbReference>
<dbReference type="PANTHER" id="PTHR10030">
    <property type="entry name" value="ALPHA-L-FUCOSIDASE"/>
    <property type="match status" value="1"/>
</dbReference>
<dbReference type="GO" id="GO:0005764">
    <property type="term" value="C:lysosome"/>
    <property type="evidence" value="ECO:0007669"/>
    <property type="project" value="TreeGrafter"/>
</dbReference>
<comment type="caution">
    <text evidence="9">The sequence shown here is derived from an EMBL/GenBank/DDBJ whole genome shotgun (WGS) entry which is preliminary data.</text>
</comment>
<dbReference type="Pfam" id="PF01120">
    <property type="entry name" value="Alpha_L_fucos"/>
    <property type="match status" value="1"/>
</dbReference>
<dbReference type="OrthoDB" id="9760597at2"/>
<evidence type="ECO:0000256" key="4">
    <source>
        <dbReference type="ARBA" id="ARBA00022729"/>
    </source>
</evidence>
<comment type="function">
    <text evidence="1">Alpha-L-fucosidase is responsible for hydrolyzing the alpha-1,6-linked fucose joined to the reducing-end N-acetylglucosamine of the carbohydrate moieties of glycoproteins.</text>
</comment>
<dbReference type="InterPro" id="IPR016286">
    <property type="entry name" value="FUC_metazoa-typ"/>
</dbReference>
<keyword evidence="10" id="KW-1185">Reference proteome</keyword>
<dbReference type="GO" id="GO:0016139">
    <property type="term" value="P:glycoside catabolic process"/>
    <property type="evidence" value="ECO:0007669"/>
    <property type="project" value="TreeGrafter"/>
</dbReference>
<feature type="site" description="May be important for catalysis" evidence="7">
    <location>
        <position position="310"/>
    </location>
</feature>
<dbReference type="EMBL" id="SJPX01000003">
    <property type="protein sequence ID" value="TWU51850.1"/>
    <property type="molecule type" value="Genomic_DNA"/>
</dbReference>
<keyword evidence="4" id="KW-0732">Signal</keyword>
<organism evidence="9 10">
    <name type="scientific">Rubripirellula reticaptiva</name>
    <dbReference type="NCBI Taxonomy" id="2528013"/>
    <lineage>
        <taxon>Bacteria</taxon>
        <taxon>Pseudomonadati</taxon>
        <taxon>Planctomycetota</taxon>
        <taxon>Planctomycetia</taxon>
        <taxon>Pirellulales</taxon>
        <taxon>Pirellulaceae</taxon>
        <taxon>Rubripirellula</taxon>
    </lineage>
</organism>
<sequence length="386" mass="43417">MKRREFLDKAARGTGAAALAVSSVDLWGQESAVQSSAGDPGLTVPSYLTDVADLYQQDPRKAAIKWFQDAKFGLFIHYGLYSLLGRGEWVQIKEKIRVAEYEKLASRFTAEKFDADFITDMTLESGMKYINITTRHHDSFCLFDSKYTDFKSTNTPAKRDLVGELAEQCSAKGLGFYLYYSHGRDWRHPHAPNNWGWGGSARPKYDPPETFYTEGPEHDLQIYVEFMKNQVTELLTNYGPIGGIWLDGIGVPLSRRGKMGQFHTQELYDHIHSLQPQVLASYKQGLLGTEDFKAPERNWKGESNVPLELCDTLQPHGWGYTKSDDGKHKTPEQVMAMLDNAKQMKANLLLNTGPMPDGSIHPEDVKTLKQVGKNLAAGKKKVTDKS</sequence>
<protein>
    <recommendedName>
        <fullName evidence="3">alpha-L-fucosidase</fullName>
        <ecNumber evidence="3">3.2.1.51</ecNumber>
    </recommendedName>
</protein>
<dbReference type="Gene3D" id="3.20.20.80">
    <property type="entry name" value="Glycosidases"/>
    <property type="match status" value="1"/>
</dbReference>
<evidence type="ECO:0000313" key="10">
    <source>
        <dbReference type="Proteomes" id="UP000317977"/>
    </source>
</evidence>
<evidence type="ECO:0000256" key="2">
    <source>
        <dbReference type="ARBA" id="ARBA00007951"/>
    </source>
</evidence>
<dbReference type="SUPFAM" id="SSF51445">
    <property type="entry name" value="(Trans)glycosidases"/>
    <property type="match status" value="1"/>
</dbReference>
<dbReference type="RefSeq" id="WP_146535115.1">
    <property type="nucleotide sequence ID" value="NZ_SJPX01000003.1"/>
</dbReference>
<evidence type="ECO:0000259" key="8">
    <source>
        <dbReference type="Pfam" id="PF01120"/>
    </source>
</evidence>
<evidence type="ECO:0000256" key="6">
    <source>
        <dbReference type="ARBA" id="ARBA00023295"/>
    </source>
</evidence>
<name>A0A5C6EU84_9BACT</name>
<evidence type="ECO:0000313" key="9">
    <source>
        <dbReference type="EMBL" id="TWU51850.1"/>
    </source>
</evidence>
<evidence type="ECO:0000256" key="1">
    <source>
        <dbReference type="ARBA" id="ARBA00004071"/>
    </source>
</evidence>
<dbReference type="GO" id="GO:0004560">
    <property type="term" value="F:alpha-L-fucosidase activity"/>
    <property type="evidence" value="ECO:0007669"/>
    <property type="project" value="InterPro"/>
</dbReference>
<evidence type="ECO:0000256" key="7">
    <source>
        <dbReference type="PIRSR" id="PIRSR001092-1"/>
    </source>
</evidence>
<dbReference type="PIRSF" id="PIRSF001092">
    <property type="entry name" value="Alpha-L-fucosidase"/>
    <property type="match status" value="1"/>
</dbReference>
<evidence type="ECO:0000256" key="3">
    <source>
        <dbReference type="ARBA" id="ARBA00012662"/>
    </source>
</evidence>
<gene>
    <name evidence="9" type="ORF">Poly59_34450</name>
</gene>
<proteinExistence type="inferred from homology"/>
<dbReference type="InterPro" id="IPR057739">
    <property type="entry name" value="Glyco_hydro_29_N"/>
</dbReference>
<dbReference type="EC" id="3.2.1.51" evidence="3"/>
<dbReference type="Proteomes" id="UP000317977">
    <property type="component" value="Unassembled WGS sequence"/>
</dbReference>
<evidence type="ECO:0000256" key="5">
    <source>
        <dbReference type="ARBA" id="ARBA00022801"/>
    </source>
</evidence>
<reference evidence="9 10" key="1">
    <citation type="submission" date="2019-02" db="EMBL/GenBank/DDBJ databases">
        <title>Deep-cultivation of Planctomycetes and their phenomic and genomic characterization uncovers novel biology.</title>
        <authorList>
            <person name="Wiegand S."/>
            <person name="Jogler M."/>
            <person name="Boedeker C."/>
            <person name="Pinto D."/>
            <person name="Vollmers J."/>
            <person name="Rivas-Marin E."/>
            <person name="Kohn T."/>
            <person name="Peeters S.H."/>
            <person name="Heuer A."/>
            <person name="Rast P."/>
            <person name="Oberbeckmann S."/>
            <person name="Bunk B."/>
            <person name="Jeske O."/>
            <person name="Meyerdierks A."/>
            <person name="Storesund J.E."/>
            <person name="Kallscheuer N."/>
            <person name="Luecker S."/>
            <person name="Lage O.M."/>
            <person name="Pohl T."/>
            <person name="Merkel B.J."/>
            <person name="Hornburger P."/>
            <person name="Mueller R.-W."/>
            <person name="Bruemmer F."/>
            <person name="Labrenz M."/>
            <person name="Spormann A.M."/>
            <person name="Op Den Camp H."/>
            <person name="Overmann J."/>
            <person name="Amann R."/>
            <person name="Jetten M.S.M."/>
            <person name="Mascher T."/>
            <person name="Medema M.H."/>
            <person name="Devos D.P."/>
            <person name="Kaster A.-K."/>
            <person name="Ovreas L."/>
            <person name="Rohde M."/>
            <person name="Galperin M.Y."/>
            <person name="Jogler C."/>
        </authorList>
    </citation>
    <scope>NUCLEOTIDE SEQUENCE [LARGE SCALE GENOMIC DNA]</scope>
    <source>
        <strain evidence="9 10">Poly59</strain>
    </source>
</reference>
<keyword evidence="5" id="KW-0378">Hydrolase</keyword>
<comment type="similarity">
    <text evidence="2">Belongs to the glycosyl hydrolase 29 family.</text>
</comment>
<keyword evidence="6" id="KW-0326">Glycosidase</keyword>